<dbReference type="Proteomes" id="UP001446032">
    <property type="component" value="Unassembled WGS sequence"/>
</dbReference>
<reference evidence="2 3" key="1">
    <citation type="submission" date="2024-03" db="EMBL/GenBank/DDBJ databases">
        <title>Human intestinal bacterial collection.</title>
        <authorList>
            <person name="Pauvert C."/>
            <person name="Hitch T.C.A."/>
            <person name="Clavel T."/>
        </authorList>
    </citation>
    <scope>NUCLEOTIDE SEQUENCE [LARGE SCALE GENOMIC DNA]</scope>
    <source>
        <strain evidence="2 3">CLA-AA-H95</strain>
    </source>
</reference>
<dbReference type="RefSeq" id="WP_291582074.1">
    <property type="nucleotide sequence ID" value="NZ_JBBMEI010000004.1"/>
</dbReference>
<dbReference type="Gene3D" id="3.30.420.40">
    <property type="match status" value="1"/>
</dbReference>
<protein>
    <submittedName>
        <fullName evidence="2">DUF5716 family protein</fullName>
    </submittedName>
</protein>
<evidence type="ECO:0000313" key="2">
    <source>
        <dbReference type="EMBL" id="MEQ2357237.1"/>
    </source>
</evidence>
<evidence type="ECO:0000259" key="1">
    <source>
        <dbReference type="Pfam" id="PF18980"/>
    </source>
</evidence>
<feature type="domain" description="DUF5716" evidence="1">
    <location>
        <begin position="124"/>
        <end position="415"/>
    </location>
</feature>
<dbReference type="EMBL" id="JBBMEI010000004">
    <property type="protein sequence ID" value="MEQ2357237.1"/>
    <property type="molecule type" value="Genomic_DNA"/>
</dbReference>
<proteinExistence type="predicted"/>
<accession>A0ABV1AJ25</accession>
<keyword evidence="3" id="KW-1185">Reference proteome</keyword>
<dbReference type="Pfam" id="PF18980">
    <property type="entry name" value="DUF5716_C"/>
    <property type="match status" value="1"/>
</dbReference>
<evidence type="ECO:0000313" key="3">
    <source>
        <dbReference type="Proteomes" id="UP001446032"/>
    </source>
</evidence>
<comment type="caution">
    <text evidence="2">The sequence shown here is derived from an EMBL/GenBank/DDBJ whole genome shotgun (WGS) entry which is preliminary data.</text>
</comment>
<sequence>MNETRDLMIGIDLGKDSSQLCYYDRKAEEPRSLPVKVGSSQYEVPTCLCRRVEQKDYCIGIEAEYFAREKGGFLVEDIYGISKSRKPVQVAGEEKQPWEILAYFLNGMLKLTGVADINRNIRCLTVTMESLDDIQVENLQKAGEELEIQNTSFIIMDHEESFYYYIMTQKTETWNRSVGWYSFDKNHVTFRKMVMNSNAKPILVKLEDPVETDLNDSDNEQRDADFYTFAKNTLGSELYSSIQIDGEGFDQEWAQKSVKLLCYQKRKVFYGNNLFAKGACAAGAERFLTRKLRDYRYLSSSLVLKDVGMDMRVMGAQAYYPLIEAGRNWYECRAECELILDGTDELIFVASAMGESEKKYIGMRLPGLPKRPNKTTRLDVKLQYISQDECEIMVTDLGFGEMFPSSGKVWKETTRW</sequence>
<gene>
    <name evidence="2" type="ORF">WMO75_02585</name>
</gene>
<organism evidence="2 3">
    <name type="scientific">Blautia intestinihominis</name>
    <dbReference type="NCBI Taxonomy" id="3133152"/>
    <lineage>
        <taxon>Bacteria</taxon>
        <taxon>Bacillati</taxon>
        <taxon>Bacillota</taxon>
        <taxon>Clostridia</taxon>
        <taxon>Lachnospirales</taxon>
        <taxon>Lachnospiraceae</taxon>
        <taxon>Blautia</taxon>
    </lineage>
</organism>
<dbReference type="InterPro" id="IPR043770">
    <property type="entry name" value="DUF5716_C"/>
</dbReference>
<name>A0ABV1AJ25_9FIRM</name>